<name>A0A7N0UB97_KALFE</name>
<feature type="compositionally biased region" description="Pro residues" evidence="1">
    <location>
        <begin position="64"/>
        <end position="74"/>
    </location>
</feature>
<proteinExistence type="predicted"/>
<evidence type="ECO:0000313" key="2">
    <source>
        <dbReference type="EnsemblPlants" id="Kaladp0059s0284.1.v1.1"/>
    </source>
</evidence>
<evidence type="ECO:0000313" key="3">
    <source>
        <dbReference type="Proteomes" id="UP000594263"/>
    </source>
</evidence>
<dbReference type="Proteomes" id="UP000594263">
    <property type="component" value="Unplaced"/>
</dbReference>
<dbReference type="NCBIfam" id="TIGR01571">
    <property type="entry name" value="A_thal_Cys_rich"/>
    <property type="match status" value="1"/>
</dbReference>
<dbReference type="Gramene" id="Kaladp0059s0284.1.v1.1">
    <property type="protein sequence ID" value="Kaladp0059s0284.1.v1.1"/>
    <property type="gene ID" value="Kaladp0059s0284.v1.1"/>
</dbReference>
<feature type="compositionally biased region" description="Polar residues" evidence="1">
    <location>
        <begin position="44"/>
        <end position="55"/>
    </location>
</feature>
<dbReference type="AlphaFoldDB" id="A0A7N0UB97"/>
<protein>
    <submittedName>
        <fullName evidence="2">Uncharacterized protein</fullName>
    </submittedName>
</protein>
<dbReference type="InterPro" id="IPR006461">
    <property type="entry name" value="PLAC_motif_containing"/>
</dbReference>
<dbReference type="PANTHER" id="PTHR15907">
    <property type="entry name" value="DUF614 FAMILY PROTEIN-RELATED"/>
    <property type="match status" value="1"/>
</dbReference>
<feature type="compositionally biased region" description="Pro residues" evidence="1">
    <location>
        <begin position="24"/>
        <end position="33"/>
    </location>
</feature>
<reference evidence="2" key="1">
    <citation type="submission" date="2021-01" db="UniProtKB">
        <authorList>
            <consortium name="EnsemblPlants"/>
        </authorList>
    </citation>
    <scope>IDENTIFICATION</scope>
</reference>
<dbReference type="OMA" id="NRVQASH"/>
<sequence length="276" mass="30556">MAGPDKKQDSAPQTPKFEADAPGPGFPREPPQPNMHYGHAQGQYPHNMQNSTPQTYPELFSAPIPGPQPLPPQPNMHYQQSRAPPPAPGQLYTADPYPATFDQSSQQAGYAPGPAVRPYQVPIQPPPIQSLFVQRPSYNVPWTTGLFDCCDDPSNALITFCVPCVTFGQAAEIIDEGSSSCATHATFYSCVWFLIGCPCLLSCSYRTKLRARYQLVETPAPDWLTHFLCELCALCQMHRELVNRGLDPSIGWRANAQRMQQQQMQAMAPPPRQAMI</sequence>
<evidence type="ECO:0000256" key="1">
    <source>
        <dbReference type="SAM" id="MobiDB-lite"/>
    </source>
</evidence>
<accession>A0A7N0UB97</accession>
<dbReference type="EnsemblPlants" id="Kaladp0059s0284.1.v1.1">
    <property type="protein sequence ID" value="Kaladp0059s0284.1.v1.1"/>
    <property type="gene ID" value="Kaladp0059s0284.v1.1"/>
</dbReference>
<feature type="region of interest" description="Disordered" evidence="1">
    <location>
        <begin position="1"/>
        <end position="113"/>
    </location>
</feature>
<organism evidence="2 3">
    <name type="scientific">Kalanchoe fedtschenkoi</name>
    <name type="common">Lavender scallops</name>
    <name type="synonym">South American air plant</name>
    <dbReference type="NCBI Taxonomy" id="63787"/>
    <lineage>
        <taxon>Eukaryota</taxon>
        <taxon>Viridiplantae</taxon>
        <taxon>Streptophyta</taxon>
        <taxon>Embryophyta</taxon>
        <taxon>Tracheophyta</taxon>
        <taxon>Spermatophyta</taxon>
        <taxon>Magnoliopsida</taxon>
        <taxon>eudicotyledons</taxon>
        <taxon>Gunneridae</taxon>
        <taxon>Pentapetalae</taxon>
        <taxon>Saxifragales</taxon>
        <taxon>Crassulaceae</taxon>
        <taxon>Kalanchoe</taxon>
    </lineage>
</organism>
<keyword evidence="3" id="KW-1185">Reference proteome</keyword>
<dbReference type="Pfam" id="PF04749">
    <property type="entry name" value="PLAC8"/>
    <property type="match status" value="1"/>
</dbReference>